<evidence type="ECO:0000256" key="4">
    <source>
        <dbReference type="ARBA" id="ARBA00022741"/>
    </source>
</evidence>
<dbReference type="AlphaFoldDB" id="A0A4S4FQK8"/>
<dbReference type="InterPro" id="IPR050763">
    <property type="entry name" value="ABC_transporter_ATP-binding"/>
</dbReference>
<dbReference type="InterPro" id="IPR003593">
    <property type="entry name" value="AAA+_ATPase"/>
</dbReference>
<keyword evidence="7" id="KW-0472">Membrane</keyword>
<evidence type="ECO:0000313" key="11">
    <source>
        <dbReference type="Proteomes" id="UP000309133"/>
    </source>
</evidence>
<keyword evidence="8" id="KW-0046">Antibiotic resistance</keyword>
<dbReference type="OrthoDB" id="9804819at2"/>
<dbReference type="InterPro" id="IPR027417">
    <property type="entry name" value="P-loop_NTPase"/>
</dbReference>
<evidence type="ECO:0000256" key="7">
    <source>
        <dbReference type="ARBA" id="ARBA00023136"/>
    </source>
</evidence>
<dbReference type="GO" id="GO:0005886">
    <property type="term" value="C:plasma membrane"/>
    <property type="evidence" value="ECO:0007669"/>
    <property type="project" value="UniProtKB-SubCell"/>
</dbReference>
<dbReference type="PANTHER" id="PTHR42711">
    <property type="entry name" value="ABC TRANSPORTER ATP-BINDING PROTEIN"/>
    <property type="match status" value="1"/>
</dbReference>
<dbReference type="PROSITE" id="PS50893">
    <property type="entry name" value="ABC_TRANSPORTER_2"/>
    <property type="match status" value="1"/>
</dbReference>
<evidence type="ECO:0000256" key="2">
    <source>
        <dbReference type="ARBA" id="ARBA00022448"/>
    </source>
</evidence>
<dbReference type="GO" id="GO:0016887">
    <property type="term" value="F:ATP hydrolysis activity"/>
    <property type="evidence" value="ECO:0007669"/>
    <property type="project" value="InterPro"/>
</dbReference>
<reference evidence="10 11" key="1">
    <citation type="submission" date="2019-04" db="EMBL/GenBank/DDBJ databases">
        <authorList>
            <person name="Jiang L."/>
        </authorList>
    </citation>
    <scope>NUCLEOTIDE SEQUENCE [LARGE SCALE GENOMIC DNA]</scope>
    <source>
        <strain evidence="10 11">YIM 131853</strain>
    </source>
</reference>
<evidence type="ECO:0000256" key="3">
    <source>
        <dbReference type="ARBA" id="ARBA00022475"/>
    </source>
</evidence>
<sequence>MQMIEVEKLSKSFGRQEVLRGVDLTVEAGEIVGLLGPNGAGKTTLVNILSTLVLPDSGTARVAGFDVVTESDEVRRRISITGQSSAVDELLTADENLRMIGRLSGLSASSSRQRSAELLARFDLVDAARRRVASYSGGMRRRLDLALSLVVAKPVVFLDEPTTGLDTRSRRELWAAIRTLADDGAAVLLTTQYLEEADQLADRVALLDGGRVVASGTADDLKARIGDELSLPAPTLDDVFLALTGRN</sequence>
<dbReference type="InterPro" id="IPR017871">
    <property type="entry name" value="ABC_transporter-like_CS"/>
</dbReference>
<keyword evidence="3" id="KW-1003">Cell membrane</keyword>
<proteinExistence type="predicted"/>
<feature type="domain" description="ABC transporter" evidence="9">
    <location>
        <begin position="4"/>
        <end position="234"/>
    </location>
</feature>
<comment type="caution">
    <text evidence="10">The sequence shown here is derived from an EMBL/GenBank/DDBJ whole genome shotgun (WGS) entry which is preliminary data.</text>
</comment>
<keyword evidence="11" id="KW-1185">Reference proteome</keyword>
<dbReference type="Gene3D" id="3.40.50.300">
    <property type="entry name" value="P-loop containing nucleotide triphosphate hydrolases"/>
    <property type="match status" value="1"/>
</dbReference>
<evidence type="ECO:0000259" key="9">
    <source>
        <dbReference type="PROSITE" id="PS50893"/>
    </source>
</evidence>
<evidence type="ECO:0000256" key="8">
    <source>
        <dbReference type="ARBA" id="ARBA00023251"/>
    </source>
</evidence>
<protein>
    <submittedName>
        <fullName evidence="10">ATP-binding cassette domain-containing protein</fullName>
    </submittedName>
</protein>
<name>A0A4S4FQK8_9MICO</name>
<evidence type="ECO:0000313" key="10">
    <source>
        <dbReference type="EMBL" id="THG32883.1"/>
    </source>
</evidence>
<dbReference type="PANTHER" id="PTHR42711:SF19">
    <property type="entry name" value="DOXORUBICIN RESISTANCE ATP-BINDING PROTEIN DRRA"/>
    <property type="match status" value="1"/>
</dbReference>
<dbReference type="SUPFAM" id="SSF52540">
    <property type="entry name" value="P-loop containing nucleoside triphosphate hydrolases"/>
    <property type="match status" value="1"/>
</dbReference>
<dbReference type="FunFam" id="3.40.50.300:FF:000589">
    <property type="entry name" value="ABC transporter, ATP-binding subunit"/>
    <property type="match status" value="1"/>
</dbReference>
<dbReference type="GO" id="GO:0005524">
    <property type="term" value="F:ATP binding"/>
    <property type="evidence" value="ECO:0007669"/>
    <property type="project" value="UniProtKB-KW"/>
</dbReference>
<evidence type="ECO:0000256" key="5">
    <source>
        <dbReference type="ARBA" id="ARBA00022840"/>
    </source>
</evidence>
<dbReference type="GO" id="GO:0046677">
    <property type="term" value="P:response to antibiotic"/>
    <property type="evidence" value="ECO:0007669"/>
    <property type="project" value="UniProtKB-KW"/>
</dbReference>
<keyword evidence="5 10" id="KW-0067">ATP-binding</keyword>
<keyword evidence="4" id="KW-0547">Nucleotide-binding</keyword>
<dbReference type="SMART" id="SM00382">
    <property type="entry name" value="AAA"/>
    <property type="match status" value="1"/>
</dbReference>
<accession>A0A4S4FQK8</accession>
<dbReference type="Pfam" id="PF00005">
    <property type="entry name" value="ABC_tran"/>
    <property type="match status" value="1"/>
</dbReference>
<comment type="subcellular location">
    <subcellularLocation>
        <location evidence="1">Cell membrane</location>
        <topology evidence="1">Peripheral membrane protein</topology>
    </subcellularLocation>
</comment>
<dbReference type="Proteomes" id="UP000309133">
    <property type="component" value="Unassembled WGS sequence"/>
</dbReference>
<gene>
    <name evidence="10" type="ORF">E6C64_00445</name>
</gene>
<dbReference type="InterPro" id="IPR003439">
    <property type="entry name" value="ABC_transporter-like_ATP-bd"/>
</dbReference>
<dbReference type="EMBL" id="SSSM01000001">
    <property type="protein sequence ID" value="THG32883.1"/>
    <property type="molecule type" value="Genomic_DNA"/>
</dbReference>
<evidence type="ECO:0000256" key="1">
    <source>
        <dbReference type="ARBA" id="ARBA00004202"/>
    </source>
</evidence>
<evidence type="ECO:0000256" key="6">
    <source>
        <dbReference type="ARBA" id="ARBA00022967"/>
    </source>
</evidence>
<keyword evidence="6" id="KW-1278">Translocase</keyword>
<organism evidence="10 11">
    <name type="scientific">Naasia lichenicola</name>
    <dbReference type="NCBI Taxonomy" id="2565933"/>
    <lineage>
        <taxon>Bacteria</taxon>
        <taxon>Bacillati</taxon>
        <taxon>Actinomycetota</taxon>
        <taxon>Actinomycetes</taxon>
        <taxon>Micrococcales</taxon>
        <taxon>Microbacteriaceae</taxon>
        <taxon>Naasia</taxon>
    </lineage>
</organism>
<keyword evidence="2" id="KW-0813">Transport</keyword>
<dbReference type="PROSITE" id="PS00211">
    <property type="entry name" value="ABC_TRANSPORTER_1"/>
    <property type="match status" value="1"/>
</dbReference>